<evidence type="ECO:0000313" key="1">
    <source>
        <dbReference type="EMBL" id="XAI95460.1"/>
    </source>
</evidence>
<dbReference type="Proteomes" id="UP001459105">
    <property type="component" value="Segment"/>
</dbReference>
<protein>
    <submittedName>
        <fullName evidence="1">Uncharacterized protein</fullName>
    </submittedName>
</protein>
<reference evidence="1" key="1">
    <citation type="submission" date="2024-03" db="EMBL/GenBank/DDBJ databases">
        <authorList>
            <person name="Lin W."/>
            <person name="Li D."/>
            <person name="Tong Y."/>
        </authorList>
    </citation>
    <scope>NUCLEOTIDE SEQUENCE</scope>
</reference>
<organism evidence="1 2">
    <name type="scientific">Microcystis phage Mvi-JY20</name>
    <dbReference type="NCBI Taxonomy" id="3128146"/>
    <lineage>
        <taxon>Viruses</taxon>
        <taxon>Duplodnaviria</taxon>
        <taxon>Heunggongvirae</taxon>
        <taxon>Uroviricota</taxon>
        <taxon>Caudoviricetes</taxon>
    </lineage>
</organism>
<sequence>MNEGNLVKNAHWEVGHGTGTGRGLYYKWTHVKGLSTMIGVKASENDKQYIVIATIKSGNWCLEWSNKSMTRATVCHAFMLLNEVYKEIDRRLQADATEK</sequence>
<proteinExistence type="predicted"/>
<evidence type="ECO:0000313" key="2">
    <source>
        <dbReference type="Proteomes" id="UP001459105"/>
    </source>
</evidence>
<dbReference type="EMBL" id="PP438412">
    <property type="protein sequence ID" value="XAI95460.1"/>
    <property type="molecule type" value="Genomic_DNA"/>
</dbReference>
<name>A0AAX4QHV9_9CAUD</name>
<accession>A0AAX4QHV9</accession>